<dbReference type="RefSeq" id="WP_072596304.1">
    <property type="nucleotide sequence ID" value="NZ_CP018221.1"/>
</dbReference>
<name>A0A1L3ZT28_9SPHN</name>
<evidence type="ECO:0008006" key="3">
    <source>
        <dbReference type="Google" id="ProtNLM"/>
    </source>
</evidence>
<sequence length="67" mass="7534">MTMDVRRLITIRRDLWGHRFRLTVEPASVLHPSRSFHEIADAQTAAAELSDATGWPWTDLSGEGDDA</sequence>
<dbReference type="Proteomes" id="UP000182063">
    <property type="component" value="Chromosome"/>
</dbReference>
<dbReference type="KEGG" id="sphj:BSL82_04990"/>
<dbReference type="STRING" id="1921510.BSL82_04990"/>
<evidence type="ECO:0000313" key="2">
    <source>
        <dbReference type="Proteomes" id="UP000182063"/>
    </source>
</evidence>
<proteinExistence type="predicted"/>
<dbReference type="AlphaFoldDB" id="A0A1L3ZT28"/>
<dbReference type="EMBL" id="CP018221">
    <property type="protein sequence ID" value="API58750.1"/>
    <property type="molecule type" value="Genomic_DNA"/>
</dbReference>
<evidence type="ECO:0000313" key="1">
    <source>
        <dbReference type="EMBL" id="API58750.1"/>
    </source>
</evidence>
<organism evidence="1 2">
    <name type="scientific">Tardibacter chloracetimidivorans</name>
    <dbReference type="NCBI Taxonomy" id="1921510"/>
    <lineage>
        <taxon>Bacteria</taxon>
        <taxon>Pseudomonadati</taxon>
        <taxon>Pseudomonadota</taxon>
        <taxon>Alphaproteobacteria</taxon>
        <taxon>Sphingomonadales</taxon>
        <taxon>Sphingomonadaceae</taxon>
        <taxon>Tardibacter</taxon>
    </lineage>
</organism>
<accession>A0A1L3ZT28</accession>
<reference evidence="2" key="1">
    <citation type="submission" date="2016-11" db="EMBL/GenBank/DDBJ databases">
        <title>Complete Genome Sequence of alachlor-degrading Sphingomonas sp. strain JJ-A5.</title>
        <authorList>
            <person name="Lee H."/>
            <person name="Ka J.-O."/>
        </authorList>
    </citation>
    <scope>NUCLEOTIDE SEQUENCE [LARGE SCALE GENOMIC DNA]</scope>
    <source>
        <strain evidence="2">JJ-A5</strain>
    </source>
</reference>
<keyword evidence="2" id="KW-1185">Reference proteome</keyword>
<protein>
    <recommendedName>
        <fullName evidence="3">DUF1508 domain-containing protein</fullName>
    </recommendedName>
</protein>
<gene>
    <name evidence="1" type="ORF">BSL82_04990</name>
</gene>